<name>A0ABW4X4X6_9BACT</name>
<dbReference type="EMBL" id="JBHUHV010000059">
    <property type="protein sequence ID" value="MFD2069250.1"/>
    <property type="molecule type" value="Genomic_DNA"/>
</dbReference>
<dbReference type="Proteomes" id="UP001597369">
    <property type="component" value="Unassembled WGS sequence"/>
</dbReference>
<evidence type="ECO:0000313" key="2">
    <source>
        <dbReference type="EMBL" id="MFD2069250.1"/>
    </source>
</evidence>
<comment type="caution">
    <text evidence="2">The sequence shown here is derived from an EMBL/GenBank/DDBJ whole genome shotgun (WGS) entry which is preliminary data.</text>
</comment>
<reference evidence="3" key="1">
    <citation type="journal article" date="2019" name="Int. J. Syst. Evol. Microbiol.">
        <title>The Global Catalogue of Microorganisms (GCM) 10K type strain sequencing project: providing services to taxonomists for standard genome sequencing and annotation.</title>
        <authorList>
            <consortium name="The Broad Institute Genomics Platform"/>
            <consortium name="The Broad Institute Genome Sequencing Center for Infectious Disease"/>
            <person name="Wu L."/>
            <person name="Ma J."/>
        </authorList>
    </citation>
    <scope>NUCLEOTIDE SEQUENCE [LARGE SCALE GENOMIC DNA]</scope>
    <source>
        <strain evidence="3">JCM 16545</strain>
    </source>
</reference>
<evidence type="ECO:0000313" key="3">
    <source>
        <dbReference type="Proteomes" id="UP001597369"/>
    </source>
</evidence>
<keyword evidence="1" id="KW-0812">Transmembrane</keyword>
<gene>
    <name evidence="2" type="ORF">ACFSKU_20365</name>
</gene>
<sequence>MDTQIKKQIKVLAIYQIIGGLLGIGITIWVMFRGESILTQQVLRISLFAAGLYVFSILCGRMLFRNVQRGLMLSIINQVLQVVYFTFGAYGFQYVSGLRIGLGFDMIGSWTFKFRIALSSFQFDLGADTGQKFIGVNLIALFLIFWIEKMQEKVRQKAIR</sequence>
<feature type="transmembrane region" description="Helical" evidence="1">
    <location>
        <begin position="71"/>
        <end position="92"/>
    </location>
</feature>
<proteinExistence type="predicted"/>
<feature type="transmembrane region" description="Helical" evidence="1">
    <location>
        <begin position="129"/>
        <end position="147"/>
    </location>
</feature>
<organism evidence="2 3">
    <name type="scientific">Pontibacter silvestris</name>
    <dbReference type="NCBI Taxonomy" id="2305183"/>
    <lineage>
        <taxon>Bacteria</taxon>
        <taxon>Pseudomonadati</taxon>
        <taxon>Bacteroidota</taxon>
        <taxon>Cytophagia</taxon>
        <taxon>Cytophagales</taxon>
        <taxon>Hymenobacteraceae</taxon>
        <taxon>Pontibacter</taxon>
    </lineage>
</organism>
<evidence type="ECO:0000256" key="1">
    <source>
        <dbReference type="SAM" id="Phobius"/>
    </source>
</evidence>
<protein>
    <submittedName>
        <fullName evidence="2">Uncharacterized protein</fullName>
    </submittedName>
</protein>
<keyword evidence="3" id="KW-1185">Reference proteome</keyword>
<feature type="transmembrane region" description="Helical" evidence="1">
    <location>
        <begin position="44"/>
        <end position="64"/>
    </location>
</feature>
<keyword evidence="1" id="KW-0472">Membrane</keyword>
<keyword evidence="1" id="KW-1133">Transmembrane helix</keyword>
<feature type="transmembrane region" description="Helical" evidence="1">
    <location>
        <begin position="12"/>
        <end position="32"/>
    </location>
</feature>
<accession>A0ABW4X4X6</accession>
<dbReference type="RefSeq" id="WP_229961218.1">
    <property type="nucleotide sequence ID" value="NZ_JAJJWI010000011.1"/>
</dbReference>